<dbReference type="GeneID" id="20251961"/>
<protein>
    <submittedName>
        <fullName evidence="1">Uncharacterized protein</fullName>
    </submittedName>
</protein>
<proteinExistence type="predicted"/>
<dbReference type="OrthoDB" id="286107at2759"/>
<dbReference type="RefSeq" id="XP_009046877.1">
    <property type="nucleotide sequence ID" value="XM_009048629.1"/>
</dbReference>
<dbReference type="HOGENOM" id="CLU_2967765_0_0_1"/>
<evidence type="ECO:0000313" key="1">
    <source>
        <dbReference type="EMBL" id="ESP02437.1"/>
    </source>
</evidence>
<evidence type="ECO:0000313" key="2">
    <source>
        <dbReference type="Proteomes" id="UP000030746"/>
    </source>
</evidence>
<reference evidence="1 2" key="1">
    <citation type="journal article" date="2013" name="Nature">
        <title>Insights into bilaterian evolution from three spiralian genomes.</title>
        <authorList>
            <person name="Simakov O."/>
            <person name="Marletaz F."/>
            <person name="Cho S.J."/>
            <person name="Edsinger-Gonzales E."/>
            <person name="Havlak P."/>
            <person name="Hellsten U."/>
            <person name="Kuo D.H."/>
            <person name="Larsson T."/>
            <person name="Lv J."/>
            <person name="Arendt D."/>
            <person name="Savage R."/>
            <person name="Osoegawa K."/>
            <person name="de Jong P."/>
            <person name="Grimwood J."/>
            <person name="Chapman J.A."/>
            <person name="Shapiro H."/>
            <person name="Aerts A."/>
            <person name="Otillar R.P."/>
            <person name="Terry A.Y."/>
            <person name="Boore J.L."/>
            <person name="Grigoriev I.V."/>
            <person name="Lindberg D.R."/>
            <person name="Seaver E.C."/>
            <person name="Weisblat D.A."/>
            <person name="Putnam N.H."/>
            <person name="Rokhsar D.S."/>
        </authorList>
    </citation>
    <scope>NUCLEOTIDE SEQUENCE [LARGE SCALE GENOMIC DNA]</scope>
</reference>
<name>V4B9Z1_LOTGI</name>
<dbReference type="CTD" id="20251961"/>
<accession>V4B9Z1</accession>
<sequence length="59" mass="6858">SARPLSSKALSVAKKKREMRENLEESAMELLIHFNNRNLDALLRATRYTLESLRKRITS</sequence>
<dbReference type="KEGG" id="lgi:LOTGIDRAFT_70231"/>
<dbReference type="AlphaFoldDB" id="V4B9Z1"/>
<dbReference type="STRING" id="225164.V4B9Z1"/>
<feature type="non-terminal residue" evidence="1">
    <location>
        <position position="59"/>
    </location>
</feature>
<dbReference type="Proteomes" id="UP000030746">
    <property type="component" value="Unassembled WGS sequence"/>
</dbReference>
<keyword evidence="2" id="KW-1185">Reference proteome</keyword>
<gene>
    <name evidence="1" type="ORF">LOTGIDRAFT_70231</name>
</gene>
<organism evidence="1 2">
    <name type="scientific">Lottia gigantea</name>
    <name type="common">Giant owl limpet</name>
    <dbReference type="NCBI Taxonomy" id="225164"/>
    <lineage>
        <taxon>Eukaryota</taxon>
        <taxon>Metazoa</taxon>
        <taxon>Spiralia</taxon>
        <taxon>Lophotrochozoa</taxon>
        <taxon>Mollusca</taxon>
        <taxon>Gastropoda</taxon>
        <taxon>Patellogastropoda</taxon>
        <taxon>Lottioidea</taxon>
        <taxon>Lottiidae</taxon>
        <taxon>Lottia</taxon>
    </lineage>
</organism>
<feature type="non-terminal residue" evidence="1">
    <location>
        <position position="1"/>
    </location>
</feature>
<dbReference type="EMBL" id="KB200254">
    <property type="protein sequence ID" value="ESP02437.1"/>
    <property type="molecule type" value="Genomic_DNA"/>
</dbReference>